<reference evidence="1" key="1">
    <citation type="journal article" date="2019" name="Sci. Rep.">
        <title>Draft genome of Tanacetum cinerariifolium, the natural source of mosquito coil.</title>
        <authorList>
            <person name="Yamashiro T."/>
            <person name="Shiraishi A."/>
            <person name="Satake H."/>
            <person name="Nakayama K."/>
        </authorList>
    </citation>
    <scope>NUCLEOTIDE SEQUENCE</scope>
</reference>
<feature type="non-terminal residue" evidence="1">
    <location>
        <position position="1"/>
    </location>
</feature>
<sequence>KESGVDELELGNPGLDKLVLDKMEVGFDHD</sequence>
<proteinExistence type="predicted"/>
<dbReference type="EMBL" id="BKCJ011259563">
    <property type="protein sequence ID" value="GFD11519.1"/>
    <property type="molecule type" value="Genomic_DNA"/>
</dbReference>
<name>A0A699TQM9_TANCI</name>
<comment type="caution">
    <text evidence="1">The sequence shown here is derived from an EMBL/GenBank/DDBJ whole genome shotgun (WGS) entry which is preliminary data.</text>
</comment>
<organism evidence="1">
    <name type="scientific">Tanacetum cinerariifolium</name>
    <name type="common">Dalmatian daisy</name>
    <name type="synonym">Chrysanthemum cinerariifolium</name>
    <dbReference type="NCBI Taxonomy" id="118510"/>
    <lineage>
        <taxon>Eukaryota</taxon>
        <taxon>Viridiplantae</taxon>
        <taxon>Streptophyta</taxon>
        <taxon>Embryophyta</taxon>
        <taxon>Tracheophyta</taxon>
        <taxon>Spermatophyta</taxon>
        <taxon>Magnoliopsida</taxon>
        <taxon>eudicotyledons</taxon>
        <taxon>Gunneridae</taxon>
        <taxon>Pentapetalae</taxon>
        <taxon>asterids</taxon>
        <taxon>campanulids</taxon>
        <taxon>Asterales</taxon>
        <taxon>Asteraceae</taxon>
        <taxon>Asteroideae</taxon>
        <taxon>Anthemideae</taxon>
        <taxon>Anthemidinae</taxon>
        <taxon>Tanacetum</taxon>
    </lineage>
</organism>
<evidence type="ECO:0000313" key="1">
    <source>
        <dbReference type="EMBL" id="GFD11519.1"/>
    </source>
</evidence>
<protein>
    <submittedName>
        <fullName evidence="1">Uncharacterized protein</fullName>
    </submittedName>
</protein>
<gene>
    <name evidence="1" type="ORF">Tci_883488</name>
</gene>
<dbReference type="AlphaFoldDB" id="A0A699TQM9"/>
<accession>A0A699TQM9</accession>